<dbReference type="Proteomes" id="UP000663305">
    <property type="component" value="Chromosome"/>
</dbReference>
<dbReference type="RefSeq" id="WP_229124356.1">
    <property type="nucleotide sequence ID" value="NZ_CP064789.1"/>
</dbReference>
<sequence length="587" mass="65542">MTTCPDCGASLPDEATFCSECGASVERACPHCGTTVPAAANFCPNCRAELGPTTASQDGALRLKPHEFARRADADELGSDSLWGKLTRRKQVSIEAGNEALFVHDGQVVERLGPGKHTLDSLGEQITSLQKTGDIAAILIERRETTVTLEASARTASEYPLDVAFELAIDVDDPVTLFTSLLSDRGTVTSRTFQQVLGGPIEDELEATMREYDREDVYGNRELKQRLAQNIERACRSALQRYGLRLVDLMSVSFVDDQDHIREANKDVEIREKEENIKDDEARLDRRGRERETADSVHENEQRVRRETSEQAADHEIETQEIEHRHEKSDMERRHEHTAEREDVEHTEEVKTTKKAGEVERRALEHKQDVDEIEDLMDLKKKKDMDGLDLEEREDELEMRREEHEAEVEKERLRARDEVDLSTLASMDSVDEAVSEIAEIEAAEDLTPEQLEALGAKDSDELAKARQEAHNAEAERKRVEDQKEFREEIKDITADSMDRVQETSESAMDNVSETGTAAAEDTSDNVIVSDPGRSDDGDTTIVQGGGSDSDGSNDSGTDRVVVCPECEAEVEPDDEFCLNCGHDLGGD</sequence>
<organism evidence="4 5">
    <name type="scientific">Halapricum desulfuricans</name>
    <dbReference type="NCBI Taxonomy" id="2841257"/>
    <lineage>
        <taxon>Archaea</taxon>
        <taxon>Methanobacteriati</taxon>
        <taxon>Methanobacteriota</taxon>
        <taxon>Stenosarchaea group</taxon>
        <taxon>Halobacteria</taxon>
        <taxon>Halobacteriales</taxon>
        <taxon>Haloarculaceae</taxon>
        <taxon>Halapricum</taxon>
    </lineage>
</organism>
<dbReference type="Pfam" id="PF12773">
    <property type="entry name" value="DZR"/>
    <property type="match status" value="1"/>
</dbReference>
<feature type="compositionally biased region" description="Basic and acidic residues" evidence="1">
    <location>
        <begin position="398"/>
        <end position="411"/>
    </location>
</feature>
<evidence type="ECO:0000259" key="3">
    <source>
        <dbReference type="Pfam" id="PF13240"/>
    </source>
</evidence>
<feature type="region of interest" description="Disordered" evidence="1">
    <location>
        <begin position="441"/>
        <end position="559"/>
    </location>
</feature>
<accession>A0A897NIG2</accession>
<dbReference type="EMBL" id="CP064789">
    <property type="protein sequence ID" value="QSG12398.1"/>
    <property type="molecule type" value="Genomic_DNA"/>
</dbReference>
<protein>
    <submittedName>
        <fullName evidence="4">Zn-ribbon domain containing protein</fullName>
    </submittedName>
</protein>
<name>A0A897NIG2_9EURY</name>
<dbReference type="InterPro" id="IPR026870">
    <property type="entry name" value="Zinc_ribbon_dom"/>
</dbReference>
<feature type="compositionally biased region" description="Low complexity" evidence="1">
    <location>
        <begin position="549"/>
        <end position="559"/>
    </location>
</feature>
<dbReference type="InterPro" id="IPR025874">
    <property type="entry name" value="DZR"/>
</dbReference>
<dbReference type="GeneID" id="68861520"/>
<dbReference type="AlphaFoldDB" id="A0A897NIG2"/>
<gene>
    <name evidence="4" type="ORF">HSBGL_1988</name>
</gene>
<evidence type="ECO:0000256" key="1">
    <source>
        <dbReference type="SAM" id="MobiDB-lite"/>
    </source>
</evidence>
<feature type="region of interest" description="Disordered" evidence="1">
    <location>
        <begin position="390"/>
        <end position="411"/>
    </location>
</feature>
<dbReference type="Pfam" id="PF13240">
    <property type="entry name" value="Zn_Ribbon_1"/>
    <property type="match status" value="1"/>
</dbReference>
<evidence type="ECO:0000259" key="2">
    <source>
        <dbReference type="Pfam" id="PF12773"/>
    </source>
</evidence>
<evidence type="ECO:0000313" key="5">
    <source>
        <dbReference type="Proteomes" id="UP000663305"/>
    </source>
</evidence>
<feature type="compositionally biased region" description="Polar residues" evidence="1">
    <location>
        <begin position="503"/>
        <end position="515"/>
    </location>
</feature>
<feature type="compositionally biased region" description="Basic and acidic residues" evidence="1">
    <location>
        <begin position="455"/>
        <end position="502"/>
    </location>
</feature>
<dbReference type="InterPro" id="IPR036013">
    <property type="entry name" value="Band_7/SPFH_dom_sf"/>
</dbReference>
<feature type="region of interest" description="Disordered" evidence="1">
    <location>
        <begin position="281"/>
        <end position="359"/>
    </location>
</feature>
<dbReference type="SUPFAM" id="SSF117892">
    <property type="entry name" value="Band 7/SPFH domain"/>
    <property type="match status" value="1"/>
</dbReference>
<reference evidence="4" key="1">
    <citation type="submission" date="2020-11" db="EMBL/GenBank/DDBJ databases">
        <title>Carbohydrate-dependent, anaerobic sulfur respiration: A novel catabolism in halophilic archaea.</title>
        <authorList>
            <person name="Sorokin D.Y."/>
            <person name="Messina E."/>
            <person name="Smedile F."/>
            <person name="La Cono V."/>
            <person name="Hallsworth J.E."/>
            <person name="Yakimov M.M."/>
        </authorList>
    </citation>
    <scope>NUCLEOTIDE SEQUENCE</scope>
    <source>
        <strain evidence="4">HSR-Bgl</strain>
    </source>
</reference>
<feature type="domain" description="Zinc-ribbon" evidence="3">
    <location>
        <begin position="563"/>
        <end position="584"/>
    </location>
</feature>
<evidence type="ECO:0000313" key="4">
    <source>
        <dbReference type="EMBL" id="QSG12398.1"/>
    </source>
</evidence>
<proteinExistence type="predicted"/>
<feature type="domain" description="DZANK-type" evidence="2">
    <location>
        <begin position="4"/>
        <end position="46"/>
    </location>
</feature>